<dbReference type="InterPro" id="IPR009964">
    <property type="entry name" value="DUF1491"/>
</dbReference>
<dbReference type="Proteomes" id="UP000199071">
    <property type="component" value="Unassembled WGS sequence"/>
</dbReference>
<dbReference type="OrthoDB" id="9809136at2"/>
<evidence type="ECO:0000313" key="2">
    <source>
        <dbReference type="Proteomes" id="UP000199071"/>
    </source>
</evidence>
<dbReference type="AlphaFoldDB" id="A0A1G6CEE5"/>
<evidence type="ECO:0008006" key="3">
    <source>
        <dbReference type="Google" id="ProtNLM"/>
    </source>
</evidence>
<dbReference type="RefSeq" id="WP_090876639.1">
    <property type="nucleotide sequence ID" value="NZ_FMXQ01000004.1"/>
</dbReference>
<reference evidence="1 2" key="1">
    <citation type="submission" date="2016-10" db="EMBL/GenBank/DDBJ databases">
        <authorList>
            <person name="de Groot N.N."/>
        </authorList>
    </citation>
    <scope>NUCLEOTIDE SEQUENCE [LARGE SCALE GENOMIC DNA]</scope>
    <source>
        <strain evidence="1 2">ATCC 35022</strain>
    </source>
</reference>
<dbReference type="Pfam" id="PF07372">
    <property type="entry name" value="DUF1491"/>
    <property type="match status" value="1"/>
</dbReference>
<proteinExistence type="predicted"/>
<sequence length="114" mass="12733">MRVTSSLWVGAYVRRCQVEGAFAVVARRGAEEAGAILVIVDRLDGFSDLYAPAPQSLFDDAHPADRRFQRVAESAPADEIQQAIDRQTRFDPDVWIVAVEDREGRPFLDLADED</sequence>
<organism evidence="1 2">
    <name type="scientific">Bauldia litoralis</name>
    <dbReference type="NCBI Taxonomy" id="665467"/>
    <lineage>
        <taxon>Bacteria</taxon>
        <taxon>Pseudomonadati</taxon>
        <taxon>Pseudomonadota</taxon>
        <taxon>Alphaproteobacteria</taxon>
        <taxon>Hyphomicrobiales</taxon>
        <taxon>Kaistiaceae</taxon>
        <taxon>Bauldia</taxon>
    </lineage>
</organism>
<dbReference type="EMBL" id="FMXQ01000004">
    <property type="protein sequence ID" value="SDB31256.1"/>
    <property type="molecule type" value="Genomic_DNA"/>
</dbReference>
<dbReference type="Gene3D" id="3.40.1530.20">
    <property type="entry name" value="Protein of unknown function (DUF1491)"/>
    <property type="match status" value="1"/>
</dbReference>
<name>A0A1G6CEE5_9HYPH</name>
<gene>
    <name evidence="1" type="ORF">SAMN02982931_02383</name>
</gene>
<accession>A0A1G6CEE5</accession>
<dbReference type="STRING" id="665467.SAMN02982931_02383"/>
<protein>
    <recommendedName>
        <fullName evidence="3">DUF1491 domain-containing protein</fullName>
    </recommendedName>
</protein>
<evidence type="ECO:0000313" key="1">
    <source>
        <dbReference type="EMBL" id="SDB31256.1"/>
    </source>
</evidence>
<keyword evidence="2" id="KW-1185">Reference proteome</keyword>